<feature type="compositionally biased region" description="Polar residues" evidence="1">
    <location>
        <begin position="666"/>
        <end position="675"/>
    </location>
</feature>
<dbReference type="Pfam" id="PF23585">
    <property type="entry name" value="DUF7137"/>
    <property type="match status" value="1"/>
</dbReference>
<feature type="domain" description="DUF7137" evidence="2">
    <location>
        <begin position="49"/>
        <end position="185"/>
    </location>
</feature>
<name>A0AAJ5YTM0_9BASI</name>
<evidence type="ECO:0000313" key="3">
    <source>
        <dbReference type="EMBL" id="WFC98541.1"/>
    </source>
</evidence>
<feature type="compositionally biased region" description="Polar residues" evidence="1">
    <location>
        <begin position="825"/>
        <end position="834"/>
    </location>
</feature>
<sequence>MLGATAVASLSANSTPSRPSSQRITSTPTLIPRQASSSGSSSSSNDDELPAGGLTVTQPAQTADESYYKIAAHETITFGWSFTSLKTQPSRLFVVASCSQNGYTYPIAASPSGIAGDATSVTWYPYGYRMSALANGQPDLLAAKYRLIIYDEQGISAAAHGGQFSPSNALQFAMYFPQAYTPLARTFGISLTSQNGHVDHAVVLQRSRIALHSLRQSYLLYNMLPSPALSSAGAAMQHREPWMWPSLNMPNTAMSTHHAPAPLWEQPSSGERSGGSPSRYMMYRSDAEHMQFLAQQSQAQQAAASQFYAPPMFPYGMPIHPDIAQQMQRMNGVASANGYAFMPMPGYPMMDQAQMPMMMPMPTVNHHPSYRFSADEKAHNVLSHAEDRREASFEEAFDRYHSEEPDSRDHSMEELLALSRQAQMEAGGNANVFVCPHCEKRYVGKHARSIWRRHLQDKHAIPLSVQPRRTRWDRDANRPRNAEERRERMLESKRRWARKKREQERRVASGGSRAESKNTSTETPAPEDIRTASPTPDIIPTPKRTALAPRDANVPTQKKTLAKSPGAMKLVSPLPLSRSTPMRDWNTHSTPHQGDAAYEPSKRSTAAPASLIKRCDLDRAALAAFSRVDPSPRVFPSASKHESRLAYSDLQGSPIAPSLKRDNRTGDQFSSPQHLNLTHSLGLAPHSASRSGGNFAGMYSGVSMTPMQGGVTPYTKMPLGLTPTIGGLLRGDLASLPPSAGNPSFLHNAGDLSMSNYVMGYSGLDTPSIHMSRSARLRRHTNISAHSSSDRDEEEDLDNETDQRNASPSIRHRPRNHLPRPLAQETPSKMQASAHSIKLPTPRSPWRRTPHNHRLR</sequence>
<evidence type="ECO:0000256" key="1">
    <source>
        <dbReference type="SAM" id="MobiDB-lite"/>
    </source>
</evidence>
<gene>
    <name evidence="3" type="ORF">MYAM1_001269</name>
</gene>
<feature type="compositionally biased region" description="Low complexity" evidence="1">
    <location>
        <begin position="267"/>
        <end position="278"/>
    </location>
</feature>
<feature type="region of interest" description="Disordered" evidence="1">
    <location>
        <begin position="255"/>
        <end position="278"/>
    </location>
</feature>
<feature type="compositionally biased region" description="Basic and acidic residues" evidence="1">
    <location>
        <begin position="470"/>
        <end position="494"/>
    </location>
</feature>
<evidence type="ECO:0000313" key="4">
    <source>
        <dbReference type="Proteomes" id="UP001219567"/>
    </source>
</evidence>
<proteinExistence type="predicted"/>
<dbReference type="EMBL" id="CP119943">
    <property type="protein sequence ID" value="WFC98541.1"/>
    <property type="molecule type" value="Genomic_DNA"/>
</dbReference>
<evidence type="ECO:0000259" key="2">
    <source>
        <dbReference type="Pfam" id="PF23585"/>
    </source>
</evidence>
<dbReference type="Proteomes" id="UP001219567">
    <property type="component" value="Chromosome 1"/>
</dbReference>
<keyword evidence="4" id="KW-1185">Reference proteome</keyword>
<protein>
    <recommendedName>
        <fullName evidence="2">DUF7137 domain-containing protein</fullName>
    </recommendedName>
</protein>
<feature type="compositionally biased region" description="Acidic residues" evidence="1">
    <location>
        <begin position="791"/>
        <end position="800"/>
    </location>
</feature>
<accession>A0AAJ5YTM0</accession>
<dbReference type="PANTHER" id="PTHR42028">
    <property type="entry name" value="CHROMOSOME 1, WHOLE GENOME SHOTGUN SEQUENCE"/>
    <property type="match status" value="1"/>
</dbReference>
<dbReference type="PANTHER" id="PTHR42028:SF1">
    <property type="entry name" value="YALI0E30657P"/>
    <property type="match status" value="1"/>
</dbReference>
<feature type="region of interest" description="Disordered" evidence="1">
    <location>
        <begin position="779"/>
        <end position="856"/>
    </location>
</feature>
<feature type="region of interest" description="Disordered" evidence="1">
    <location>
        <begin position="1"/>
        <end position="54"/>
    </location>
</feature>
<dbReference type="InterPro" id="IPR055561">
    <property type="entry name" value="DUF7137"/>
</dbReference>
<feature type="compositionally biased region" description="Basic residues" evidence="1">
    <location>
        <begin position="845"/>
        <end position="856"/>
    </location>
</feature>
<feature type="region of interest" description="Disordered" evidence="1">
    <location>
        <begin position="466"/>
        <end position="605"/>
    </location>
</feature>
<reference evidence="3 4" key="1">
    <citation type="submission" date="2023-03" db="EMBL/GenBank/DDBJ databases">
        <title>Mating type loci evolution in Malassezia.</title>
        <authorList>
            <person name="Coelho M.A."/>
        </authorList>
    </citation>
    <scope>NUCLEOTIDE SEQUENCE [LARGE SCALE GENOMIC DNA]</scope>
    <source>
        <strain evidence="3 4">CBS 9725</strain>
    </source>
</reference>
<organism evidence="3 4">
    <name type="scientific">Malassezia yamatoensis</name>
    <dbReference type="NCBI Taxonomy" id="253288"/>
    <lineage>
        <taxon>Eukaryota</taxon>
        <taxon>Fungi</taxon>
        <taxon>Dikarya</taxon>
        <taxon>Basidiomycota</taxon>
        <taxon>Ustilaginomycotina</taxon>
        <taxon>Malasseziomycetes</taxon>
        <taxon>Malasseziales</taxon>
        <taxon>Malasseziaceae</taxon>
        <taxon>Malassezia</taxon>
    </lineage>
</organism>
<feature type="region of interest" description="Disordered" evidence="1">
    <location>
        <begin position="630"/>
        <end position="675"/>
    </location>
</feature>
<feature type="compositionally biased region" description="Polar residues" evidence="1">
    <location>
        <begin position="8"/>
        <end position="29"/>
    </location>
</feature>
<dbReference type="AlphaFoldDB" id="A0AAJ5YTM0"/>